<feature type="transmembrane region" description="Helical" evidence="1">
    <location>
        <begin position="5"/>
        <end position="24"/>
    </location>
</feature>
<keyword evidence="5" id="KW-1185">Reference proteome</keyword>
<evidence type="ECO:0000313" key="3">
    <source>
        <dbReference type="EMBL" id="TLQ05059.1"/>
    </source>
</evidence>
<gene>
    <name evidence="2" type="ORF">ACEN37_01460</name>
    <name evidence="3" type="ORF">FEZ48_12855</name>
</gene>
<feature type="transmembrane region" description="Helical" evidence="1">
    <location>
        <begin position="82"/>
        <end position="102"/>
    </location>
</feature>
<keyword evidence="1" id="KW-1133">Transmembrane helix</keyword>
<dbReference type="Proteomes" id="UP000307201">
    <property type="component" value="Unassembled WGS sequence"/>
</dbReference>
<dbReference type="EMBL" id="VBTE01000059">
    <property type="protein sequence ID" value="TLQ05059.1"/>
    <property type="molecule type" value="Genomic_DNA"/>
</dbReference>
<keyword evidence="1" id="KW-0812">Transmembrane</keyword>
<name>A0A5R9BWM4_9LACT</name>
<feature type="transmembrane region" description="Helical" evidence="1">
    <location>
        <begin position="58"/>
        <end position="76"/>
    </location>
</feature>
<keyword evidence="1" id="KW-0472">Membrane</keyword>
<dbReference type="AlphaFoldDB" id="A0A5R9BWM4"/>
<accession>A0A5R9BWM4</accession>
<proteinExistence type="predicted"/>
<evidence type="ECO:0000313" key="4">
    <source>
        <dbReference type="Proteomes" id="UP000307201"/>
    </source>
</evidence>
<sequence>MKLKIITGLSVISGLIYLILFQSFSNSIENIIFLVTLLLIFMALFYEKIELGTHKYTLLILYLNGATVILVPILLFDSGRSNLFKIFSVILVIGAIVIDMIWRKKRRT</sequence>
<evidence type="ECO:0000313" key="5">
    <source>
        <dbReference type="Proteomes" id="UP001625374"/>
    </source>
</evidence>
<dbReference type="Proteomes" id="UP001625374">
    <property type="component" value="Unassembled WGS sequence"/>
</dbReference>
<comment type="caution">
    <text evidence="3">The sequence shown here is derived from an EMBL/GenBank/DDBJ whole genome shotgun (WGS) entry which is preliminary data.</text>
</comment>
<evidence type="ECO:0000313" key="2">
    <source>
        <dbReference type="EMBL" id="MFL2101913.1"/>
    </source>
</evidence>
<evidence type="ECO:0000256" key="1">
    <source>
        <dbReference type="SAM" id="Phobius"/>
    </source>
</evidence>
<reference evidence="2 5" key="2">
    <citation type="submission" date="2024-08" db="EMBL/GenBank/DDBJ databases">
        <authorList>
            <person name="Arias E."/>
        </authorList>
    </citation>
    <scope>NUCLEOTIDE SEQUENCE [LARGE SCALE GENOMIC DNA]</scope>
    <source>
        <strain evidence="2 5">FAM 24106</strain>
    </source>
</reference>
<dbReference type="EMBL" id="JBGQQK010000003">
    <property type="protein sequence ID" value="MFL2101913.1"/>
    <property type="molecule type" value="Genomic_DNA"/>
</dbReference>
<dbReference type="RefSeq" id="WP_138473076.1">
    <property type="nucleotide sequence ID" value="NZ_BKBH01000092.1"/>
</dbReference>
<feature type="transmembrane region" description="Helical" evidence="1">
    <location>
        <begin position="30"/>
        <end position="46"/>
    </location>
</feature>
<reference evidence="3 4" key="1">
    <citation type="submission" date="2019-05" db="EMBL/GenBank/DDBJ databases">
        <title>The metagenome of a microbial culture collection derived from dairy environment covers the genomic content of the human microbiome.</title>
        <authorList>
            <person name="Roder T."/>
            <person name="Wuthrich D."/>
            <person name="Sattari Z."/>
            <person name="Von Ah U."/>
            <person name="Bar C."/>
            <person name="Ronchi F."/>
            <person name="Macpherson A.J."/>
            <person name="Ganal-Vonarburg S.C."/>
            <person name="Bruggmann R."/>
            <person name="Vergeres G."/>
        </authorList>
    </citation>
    <scope>NUCLEOTIDE SEQUENCE [LARGE SCALE GENOMIC DNA]</scope>
    <source>
        <strain evidence="3 4">FAM 24235</strain>
    </source>
</reference>
<organism evidence="3 4">
    <name type="scientific">Marinilactibacillus psychrotolerans</name>
    <dbReference type="NCBI Taxonomy" id="191770"/>
    <lineage>
        <taxon>Bacteria</taxon>
        <taxon>Bacillati</taxon>
        <taxon>Bacillota</taxon>
        <taxon>Bacilli</taxon>
        <taxon>Lactobacillales</taxon>
        <taxon>Carnobacteriaceae</taxon>
        <taxon>Marinilactibacillus</taxon>
    </lineage>
</organism>
<protein>
    <submittedName>
        <fullName evidence="3">Uncharacterized protein</fullName>
    </submittedName>
</protein>